<dbReference type="Proteomes" id="UP000620124">
    <property type="component" value="Unassembled WGS sequence"/>
</dbReference>
<protein>
    <submittedName>
        <fullName evidence="1">Uncharacterized protein</fullName>
    </submittedName>
</protein>
<gene>
    <name evidence="1" type="ORF">MVEN_01165000</name>
</gene>
<dbReference type="EMBL" id="JACAZI010000009">
    <property type="protein sequence ID" value="KAF7352027.1"/>
    <property type="molecule type" value="Genomic_DNA"/>
</dbReference>
<reference evidence="1" key="1">
    <citation type="submission" date="2020-05" db="EMBL/GenBank/DDBJ databases">
        <title>Mycena genomes resolve the evolution of fungal bioluminescence.</title>
        <authorList>
            <person name="Tsai I.J."/>
        </authorList>
    </citation>
    <scope>NUCLEOTIDE SEQUENCE</scope>
    <source>
        <strain evidence="1">CCC161011</strain>
    </source>
</reference>
<organism evidence="1 2">
    <name type="scientific">Mycena venus</name>
    <dbReference type="NCBI Taxonomy" id="2733690"/>
    <lineage>
        <taxon>Eukaryota</taxon>
        <taxon>Fungi</taxon>
        <taxon>Dikarya</taxon>
        <taxon>Basidiomycota</taxon>
        <taxon>Agaricomycotina</taxon>
        <taxon>Agaricomycetes</taxon>
        <taxon>Agaricomycetidae</taxon>
        <taxon>Agaricales</taxon>
        <taxon>Marasmiineae</taxon>
        <taxon>Mycenaceae</taxon>
        <taxon>Mycena</taxon>
    </lineage>
</organism>
<proteinExistence type="predicted"/>
<accession>A0A8H6Y572</accession>
<evidence type="ECO:0000313" key="2">
    <source>
        <dbReference type="Proteomes" id="UP000620124"/>
    </source>
</evidence>
<dbReference type="InterPro" id="IPR032675">
    <property type="entry name" value="LRR_dom_sf"/>
</dbReference>
<dbReference type="Gene3D" id="3.80.10.10">
    <property type="entry name" value="Ribonuclease Inhibitor"/>
    <property type="match status" value="1"/>
</dbReference>
<dbReference type="SUPFAM" id="SSF52047">
    <property type="entry name" value="RNI-like"/>
    <property type="match status" value="1"/>
</dbReference>
<keyword evidence="2" id="KW-1185">Reference proteome</keyword>
<comment type="caution">
    <text evidence="1">The sequence shown here is derived from an EMBL/GenBank/DDBJ whole genome shotgun (WGS) entry which is preliminary data.</text>
</comment>
<dbReference type="AlphaFoldDB" id="A0A8H6Y572"/>
<sequence>MRPFAQELVEQVIDCSADSNAMKAWGLVCKTWLPRTRYHLFSKVSLSHDNLSSFVDLVEASPLPLLSCIHDLTLCYNGAPPDTELLGRIHSCPNLRSISIQIRGSFEENQDAPDWLDSEESFLVHIRAWGTISSSISTLNLEVQGIDDIPLQTIVDIIACVPTITRLSMHGDDETWEFINADGGIPPSFPLALKELDLTGNGTDSLFEWLLTLPIIPCLKHLNLHGSLGDVSRVIGYIQQAGHELEDFRVHLPIPETDTLPFLEQVLPYTPKLKTISFDCWEPSTALAILRLLPSSGLHFIKFSFLPDSTEGVPWAEFDLTLAVPRFSALRGVSVYSYEERHSLITTEIKLLMPLASARGILE</sequence>
<name>A0A8H6Y572_9AGAR</name>
<evidence type="ECO:0000313" key="1">
    <source>
        <dbReference type="EMBL" id="KAF7352027.1"/>
    </source>
</evidence>
<dbReference type="OrthoDB" id="2977329at2759"/>